<evidence type="ECO:0000256" key="10">
    <source>
        <dbReference type="ARBA" id="ARBA00023157"/>
    </source>
</evidence>
<reference evidence="14" key="2">
    <citation type="submission" date="2021-12" db="EMBL/GenBank/DDBJ databases">
        <title>Resequencing data analysis of finger millet.</title>
        <authorList>
            <person name="Hatakeyama M."/>
            <person name="Aluri S."/>
            <person name="Balachadran M.T."/>
            <person name="Sivarajan S.R."/>
            <person name="Poveda L."/>
            <person name="Shimizu-Inatsugi R."/>
            <person name="Schlapbach R."/>
            <person name="Sreeman S.M."/>
            <person name="Shimizu K.K."/>
        </authorList>
    </citation>
    <scope>NUCLEOTIDE SEQUENCE</scope>
</reference>
<evidence type="ECO:0000256" key="1">
    <source>
        <dbReference type="ARBA" id="ARBA00000971"/>
    </source>
</evidence>
<dbReference type="Gene3D" id="3.10.50.40">
    <property type="match status" value="1"/>
</dbReference>
<dbReference type="EC" id="5.2.1.8" evidence="4 11"/>
<evidence type="ECO:0000256" key="3">
    <source>
        <dbReference type="ARBA" id="ARBA00006577"/>
    </source>
</evidence>
<dbReference type="GO" id="GO:0003755">
    <property type="term" value="F:peptidyl-prolyl cis-trans isomerase activity"/>
    <property type="evidence" value="ECO:0007669"/>
    <property type="project" value="UniProtKB-KW"/>
</dbReference>
<keyword evidence="11" id="KW-0413">Isomerase</keyword>
<keyword evidence="6" id="KW-0934">Plastid</keyword>
<evidence type="ECO:0000256" key="4">
    <source>
        <dbReference type="ARBA" id="ARBA00013194"/>
    </source>
</evidence>
<comment type="similarity">
    <text evidence="3">Belongs to the FKBP-type PPIase family.</text>
</comment>
<evidence type="ECO:0000256" key="11">
    <source>
        <dbReference type="PROSITE-ProRule" id="PRU00277"/>
    </source>
</evidence>
<evidence type="ECO:0000313" key="14">
    <source>
        <dbReference type="EMBL" id="GJN22303.1"/>
    </source>
</evidence>
<dbReference type="SUPFAM" id="SSF54534">
    <property type="entry name" value="FKBP-like"/>
    <property type="match status" value="1"/>
</dbReference>
<keyword evidence="10" id="KW-1015">Disulfide bond</keyword>
<accession>A0AAV5EG16</accession>
<dbReference type="InterPro" id="IPR001179">
    <property type="entry name" value="PPIase_FKBP_dom"/>
</dbReference>
<dbReference type="PANTHER" id="PTHR47833">
    <property type="entry name" value="PHOTOSYNTHETIC NDH SUBUNIT OF LUMENAL LOCATION 4, CHLOROPLASTIC"/>
    <property type="match status" value="1"/>
</dbReference>
<feature type="compositionally biased region" description="Low complexity" evidence="12">
    <location>
        <begin position="30"/>
        <end position="47"/>
    </location>
</feature>
<evidence type="ECO:0000256" key="6">
    <source>
        <dbReference type="ARBA" id="ARBA00022640"/>
    </source>
</evidence>
<evidence type="ECO:0000256" key="7">
    <source>
        <dbReference type="ARBA" id="ARBA00022946"/>
    </source>
</evidence>
<dbReference type="PANTHER" id="PTHR47833:SF1">
    <property type="entry name" value="PHOTOSYNTHETIC NDH SUBUNIT OF LUMENAL LOCATION 4, CHLOROPLASTIC"/>
    <property type="match status" value="1"/>
</dbReference>
<sequence length="227" mass="23040">MAPPISSLSSLTASRPIPSPPLAKPSSGRPLAVAPCSSASSSSAPSTSSSAQSAAALAAPASRRGLLALGAGFLASAALLGQTGNAEATRIEYYATVGDKLCDLTQVKSGLAYCDVEVGTGVQPPRGELINVHYTARFPDGTVFDSSYKRGRPLTMRLGAGKILRGLEQGISGGGGVPPMLVGGKRKLMIPATLAYGPEPAGCFSGDCNIPGNSTLLYDILLVGMYK</sequence>
<evidence type="ECO:0000256" key="9">
    <source>
        <dbReference type="ARBA" id="ARBA00023110"/>
    </source>
</evidence>
<dbReference type="GO" id="GO:0009543">
    <property type="term" value="C:chloroplast thylakoid lumen"/>
    <property type="evidence" value="ECO:0007669"/>
    <property type="project" value="UniProtKB-SubCell"/>
</dbReference>
<protein>
    <recommendedName>
        <fullName evidence="4 11">peptidylprolyl isomerase</fullName>
        <ecNumber evidence="4 11">5.2.1.8</ecNumber>
    </recommendedName>
</protein>
<gene>
    <name evidence="14" type="primary">gb09858</name>
    <name evidence="14" type="ORF">PR202_gb09858</name>
</gene>
<feature type="region of interest" description="Disordered" evidence="12">
    <location>
        <begin position="1"/>
        <end position="47"/>
    </location>
</feature>
<proteinExistence type="inferred from homology"/>
<comment type="subcellular location">
    <subcellularLocation>
        <location evidence="2">Plastid</location>
        <location evidence="2">Chloroplast thylakoid lumen</location>
    </subcellularLocation>
</comment>
<comment type="caution">
    <text evidence="14">The sequence shown here is derived from an EMBL/GenBank/DDBJ whole genome shotgun (WGS) entry which is preliminary data.</text>
</comment>
<evidence type="ECO:0000256" key="12">
    <source>
        <dbReference type="SAM" id="MobiDB-lite"/>
    </source>
</evidence>
<reference evidence="14" key="1">
    <citation type="journal article" date="2018" name="DNA Res.">
        <title>Multiple hybrid de novo genome assembly of finger millet, an orphan allotetraploid crop.</title>
        <authorList>
            <person name="Hatakeyama M."/>
            <person name="Aluri S."/>
            <person name="Balachadran M.T."/>
            <person name="Sivarajan S.R."/>
            <person name="Patrignani A."/>
            <person name="Gruter S."/>
            <person name="Poveda L."/>
            <person name="Shimizu-Inatsugi R."/>
            <person name="Baeten J."/>
            <person name="Francoijs K.J."/>
            <person name="Nataraja K.N."/>
            <person name="Reddy Y.A.N."/>
            <person name="Phadnis S."/>
            <person name="Ravikumar R.L."/>
            <person name="Schlapbach R."/>
            <person name="Sreeman S.M."/>
            <person name="Shimizu K.K."/>
        </authorList>
    </citation>
    <scope>NUCLEOTIDE SEQUENCE</scope>
</reference>
<dbReference type="EMBL" id="BQKI01000075">
    <property type="protein sequence ID" value="GJN22303.1"/>
    <property type="molecule type" value="Genomic_DNA"/>
</dbReference>
<dbReference type="FunFam" id="3.10.50.40:FF:000032">
    <property type="entry name" value="Peptidylprolyl isomerase"/>
    <property type="match status" value="1"/>
</dbReference>
<dbReference type="Pfam" id="PF00254">
    <property type="entry name" value="FKBP_C"/>
    <property type="match status" value="1"/>
</dbReference>
<keyword evidence="8" id="KW-0793">Thylakoid</keyword>
<feature type="domain" description="PPIase FKBP-type" evidence="13">
    <location>
        <begin position="127"/>
        <end position="226"/>
    </location>
</feature>
<keyword evidence="7" id="KW-0809">Transit peptide</keyword>
<keyword evidence="5" id="KW-0150">Chloroplast</keyword>
<organism evidence="14 15">
    <name type="scientific">Eleusine coracana subsp. coracana</name>
    <dbReference type="NCBI Taxonomy" id="191504"/>
    <lineage>
        <taxon>Eukaryota</taxon>
        <taxon>Viridiplantae</taxon>
        <taxon>Streptophyta</taxon>
        <taxon>Embryophyta</taxon>
        <taxon>Tracheophyta</taxon>
        <taxon>Spermatophyta</taxon>
        <taxon>Magnoliopsida</taxon>
        <taxon>Liliopsida</taxon>
        <taxon>Poales</taxon>
        <taxon>Poaceae</taxon>
        <taxon>PACMAD clade</taxon>
        <taxon>Chloridoideae</taxon>
        <taxon>Cynodonteae</taxon>
        <taxon>Eleusininae</taxon>
        <taxon>Eleusine</taxon>
    </lineage>
</organism>
<dbReference type="InterPro" id="IPR046357">
    <property type="entry name" value="PPIase_dom_sf"/>
</dbReference>
<comment type="catalytic activity">
    <reaction evidence="1 11">
        <text>[protein]-peptidylproline (omega=180) = [protein]-peptidylproline (omega=0)</text>
        <dbReference type="Rhea" id="RHEA:16237"/>
        <dbReference type="Rhea" id="RHEA-COMP:10747"/>
        <dbReference type="Rhea" id="RHEA-COMP:10748"/>
        <dbReference type="ChEBI" id="CHEBI:83833"/>
        <dbReference type="ChEBI" id="CHEBI:83834"/>
        <dbReference type="EC" id="5.2.1.8"/>
    </reaction>
</comment>
<evidence type="ECO:0000259" key="13">
    <source>
        <dbReference type="PROSITE" id="PS50059"/>
    </source>
</evidence>
<keyword evidence="9 11" id="KW-0697">Rotamase</keyword>
<evidence type="ECO:0000256" key="8">
    <source>
        <dbReference type="ARBA" id="ARBA00023078"/>
    </source>
</evidence>
<dbReference type="PROSITE" id="PS50059">
    <property type="entry name" value="FKBP_PPIASE"/>
    <property type="match status" value="1"/>
</dbReference>
<evidence type="ECO:0000313" key="15">
    <source>
        <dbReference type="Proteomes" id="UP001054889"/>
    </source>
</evidence>
<feature type="compositionally biased region" description="Polar residues" evidence="12">
    <location>
        <begin position="1"/>
        <end position="13"/>
    </location>
</feature>
<dbReference type="AlphaFoldDB" id="A0AAV5EG16"/>
<dbReference type="InterPro" id="IPR044183">
    <property type="entry name" value="PNSL4/FKBP13-like"/>
</dbReference>
<evidence type="ECO:0000256" key="2">
    <source>
        <dbReference type="ARBA" id="ARBA00004456"/>
    </source>
</evidence>
<keyword evidence="15" id="KW-1185">Reference proteome</keyword>
<evidence type="ECO:0000256" key="5">
    <source>
        <dbReference type="ARBA" id="ARBA00022528"/>
    </source>
</evidence>
<dbReference type="Proteomes" id="UP001054889">
    <property type="component" value="Unassembled WGS sequence"/>
</dbReference>
<name>A0AAV5EG16_ELECO</name>